<comment type="caution">
    <text evidence="1">The sequence shown here is derived from an EMBL/GenBank/DDBJ whole genome shotgun (WGS) entry which is preliminary data.</text>
</comment>
<gene>
    <name evidence="1" type="ORF">M9H77_21064</name>
</gene>
<evidence type="ECO:0000313" key="1">
    <source>
        <dbReference type="EMBL" id="KAI5661741.1"/>
    </source>
</evidence>
<dbReference type="Proteomes" id="UP001060085">
    <property type="component" value="Linkage Group LG05"/>
</dbReference>
<name>A0ACC0AQH9_CATRO</name>
<reference evidence="2" key="1">
    <citation type="journal article" date="2023" name="Nat. Plants">
        <title>Single-cell RNA sequencing provides a high-resolution roadmap for understanding the multicellular compartmentation of specialized metabolism.</title>
        <authorList>
            <person name="Sun S."/>
            <person name="Shen X."/>
            <person name="Li Y."/>
            <person name="Li Y."/>
            <person name="Wang S."/>
            <person name="Li R."/>
            <person name="Zhang H."/>
            <person name="Shen G."/>
            <person name="Guo B."/>
            <person name="Wei J."/>
            <person name="Xu J."/>
            <person name="St-Pierre B."/>
            <person name="Chen S."/>
            <person name="Sun C."/>
        </authorList>
    </citation>
    <scope>NUCLEOTIDE SEQUENCE [LARGE SCALE GENOMIC DNA]</scope>
</reference>
<sequence length="497" mass="54807">MSEEVIIPSGFTQNPIDGTNPPPMKKKRNLPGTPDPEAEVIALSPKTLMATNRFLCEICGKGFQRDQNLQLHRRGHNLPWKLKQRTSKEVRKRVYVCPEKTCVHHHPSRALGDLTGIKKHFCRKHGEKKWKCEKCSKRYAVQSDWKAHSKTCGTREYKCDCGTIFSRRDSFITHRAFCDALAEETARVTAASNITVNNMNYHFMGASLGPPPTPTPTHTPISMAQHFPTIFKQNIPPPPPPNNSNHHHPHHTSNPIRQAGGLSLWMGHGQEIPPLASINPVQNFTSDSFLNPCPNNPPPPPPPTSYPVNWDFGNTNNKLTSNTAEELSNDVSSDHHLPNLSTNNVKEGTIPSLFSTQLLHHHQTPSPNMSATALLQKAAQIGSNTSDPSFLAAGTFGLKCNDNNMKVQQGNKFCGLYAAMTSVSTTMESSVDDHLTSLNHQLQMYPSKRRHIIQNDQDHSISTNNGPSGGGGGGQTRDFLGVGIQPICHPSSINGWI</sequence>
<accession>A0ACC0AQH9</accession>
<protein>
    <submittedName>
        <fullName evidence="1">Uncharacterized protein</fullName>
    </submittedName>
</protein>
<keyword evidence="2" id="KW-1185">Reference proteome</keyword>
<dbReference type="EMBL" id="CM044705">
    <property type="protein sequence ID" value="KAI5661741.1"/>
    <property type="molecule type" value="Genomic_DNA"/>
</dbReference>
<organism evidence="1 2">
    <name type="scientific">Catharanthus roseus</name>
    <name type="common">Madagascar periwinkle</name>
    <name type="synonym">Vinca rosea</name>
    <dbReference type="NCBI Taxonomy" id="4058"/>
    <lineage>
        <taxon>Eukaryota</taxon>
        <taxon>Viridiplantae</taxon>
        <taxon>Streptophyta</taxon>
        <taxon>Embryophyta</taxon>
        <taxon>Tracheophyta</taxon>
        <taxon>Spermatophyta</taxon>
        <taxon>Magnoliopsida</taxon>
        <taxon>eudicotyledons</taxon>
        <taxon>Gunneridae</taxon>
        <taxon>Pentapetalae</taxon>
        <taxon>asterids</taxon>
        <taxon>lamiids</taxon>
        <taxon>Gentianales</taxon>
        <taxon>Apocynaceae</taxon>
        <taxon>Rauvolfioideae</taxon>
        <taxon>Vinceae</taxon>
        <taxon>Catharanthinae</taxon>
        <taxon>Catharanthus</taxon>
    </lineage>
</organism>
<evidence type="ECO:0000313" key="2">
    <source>
        <dbReference type="Proteomes" id="UP001060085"/>
    </source>
</evidence>
<proteinExistence type="predicted"/>